<dbReference type="InterPro" id="IPR008840">
    <property type="entry name" value="Sipho_Gp157"/>
</dbReference>
<dbReference type="STRING" id="797515.HMPREF9103_02419"/>
<evidence type="ECO:0008006" key="3">
    <source>
        <dbReference type="Google" id="ProtNLM"/>
    </source>
</evidence>
<dbReference type="eggNOG" id="ENOG5032XB4">
    <property type="taxonomic scope" value="Bacteria"/>
</dbReference>
<dbReference type="EMBL" id="AGEY01000184">
    <property type="protein sequence ID" value="EHL96276.1"/>
    <property type="molecule type" value="Genomic_DNA"/>
</dbReference>
<protein>
    <recommendedName>
        <fullName evidence="3">Siphovirus Gp157 family protein</fullName>
    </recommendedName>
</protein>
<dbReference type="HOGENOM" id="CLU_124446_2_0_9"/>
<dbReference type="AlphaFoldDB" id="G9ZRQ8"/>
<comment type="caution">
    <text evidence="1">The sequence shown here is derived from an EMBL/GenBank/DDBJ whole genome shotgun (WGS) entry which is preliminary data.</text>
</comment>
<proteinExistence type="predicted"/>
<accession>G9ZRQ8</accession>
<gene>
    <name evidence="1" type="ORF">HMPREF9103_02419</name>
</gene>
<evidence type="ECO:0000313" key="2">
    <source>
        <dbReference type="Proteomes" id="UP000004625"/>
    </source>
</evidence>
<reference evidence="1 2" key="1">
    <citation type="submission" date="2011-09" db="EMBL/GenBank/DDBJ databases">
        <authorList>
            <person name="Weinstock G."/>
            <person name="Sodergren E."/>
            <person name="Clifton S."/>
            <person name="Fulton L."/>
            <person name="Fulton B."/>
            <person name="Courtney L."/>
            <person name="Fronick C."/>
            <person name="Harrison M."/>
            <person name="Strong C."/>
            <person name="Farmer C."/>
            <person name="Delahaunty K."/>
            <person name="Markovic C."/>
            <person name="Hall O."/>
            <person name="Minx P."/>
            <person name="Tomlinson C."/>
            <person name="Mitreva M."/>
            <person name="Hou S."/>
            <person name="Chen J."/>
            <person name="Wollam A."/>
            <person name="Pepin K.H."/>
            <person name="Johnson M."/>
            <person name="Bhonagiri V."/>
            <person name="Zhang X."/>
            <person name="Suruliraj S."/>
            <person name="Warren W."/>
            <person name="Chinwalla A."/>
            <person name="Mardis E.R."/>
            <person name="Wilson R.K."/>
        </authorList>
    </citation>
    <scope>NUCLEOTIDE SEQUENCE [LARGE SCALE GENOMIC DNA]</scope>
    <source>
        <strain evidence="1 2">F0439</strain>
    </source>
</reference>
<dbReference type="Proteomes" id="UP000004625">
    <property type="component" value="Unassembled WGS sequence"/>
</dbReference>
<sequence length="167" mass="19254">MMDQLKKSQSLYDMATIFNDLQNRDDLNPEILKDTLDSLTDSMADKIDHIASWMDANQKDSDFYSKKIKLLQQAKKSVDNKNKSLNHYIVDSMDQAGIKNLKTPHFRISMRSFRQSTVVEDVSKLSPDYVDVVTKYKPNKTKIYKKLKTGEKVLGAHLEPNRKAVIK</sequence>
<evidence type="ECO:0000313" key="1">
    <source>
        <dbReference type="EMBL" id="EHL96276.1"/>
    </source>
</evidence>
<dbReference type="Pfam" id="PF05565">
    <property type="entry name" value="Sipho_Gp157"/>
    <property type="match status" value="1"/>
</dbReference>
<name>G9ZRQ8_9LACO</name>
<keyword evidence="2" id="KW-1185">Reference proteome</keyword>
<organism evidence="1 2">
    <name type="scientific">Lentilactobacillus parafarraginis F0439</name>
    <dbReference type="NCBI Taxonomy" id="797515"/>
    <lineage>
        <taxon>Bacteria</taxon>
        <taxon>Bacillati</taxon>
        <taxon>Bacillota</taxon>
        <taxon>Bacilli</taxon>
        <taxon>Lactobacillales</taxon>
        <taxon>Lactobacillaceae</taxon>
        <taxon>Lentilactobacillus</taxon>
    </lineage>
</organism>
<dbReference type="PATRIC" id="fig|797515.3.peg.2182"/>